<sequence length="236" mass="26484">MTDRKITIAIDGYSSCGKSTMAKALARSLGYIYIDSGAMYRAVTLYSLRHGMWNQGEVDQERLAKDMPQLKVSFKRDDLGQLRTLLNDEDVEEAIRTMEVSNRVSPIAALPFVRSALTLQQQALGREKGIVMDGRDIGTTVFPFAELKIFVTARPEVRAQRRFDELRSKGDMTSTLEEVLTNLKERDHIDSTRAISPLRQADDARVLDNSELTLDQQDAVALSWARETIAQCSAPK</sequence>
<keyword evidence="8" id="KW-0963">Cytoplasm</keyword>
<dbReference type="EC" id="2.7.4.25" evidence="8"/>
<comment type="subcellular location">
    <subcellularLocation>
        <location evidence="8">Cytoplasm</location>
    </subcellularLocation>
</comment>
<dbReference type="RefSeq" id="WP_004335397.1">
    <property type="nucleotide sequence ID" value="NZ_ACNN01000037.1"/>
</dbReference>
<evidence type="ECO:0000313" key="10">
    <source>
        <dbReference type="EMBL" id="EEN81870.1"/>
    </source>
</evidence>
<dbReference type="GO" id="GO:0006220">
    <property type="term" value="P:pyrimidine nucleotide metabolic process"/>
    <property type="evidence" value="ECO:0007669"/>
    <property type="project" value="UniProtKB-UniRule"/>
</dbReference>
<evidence type="ECO:0000313" key="11">
    <source>
        <dbReference type="Proteomes" id="UP000004295"/>
    </source>
</evidence>
<evidence type="ECO:0000256" key="8">
    <source>
        <dbReference type="HAMAP-Rule" id="MF_00238"/>
    </source>
</evidence>
<keyword evidence="5 8" id="KW-0067">ATP-binding</keyword>
<dbReference type="EMBL" id="ACNN01000037">
    <property type="protein sequence ID" value="EEN81870.1"/>
    <property type="molecule type" value="Genomic_DNA"/>
</dbReference>
<dbReference type="PANTHER" id="PTHR21299:SF2">
    <property type="entry name" value="CYTIDYLATE KINASE"/>
    <property type="match status" value="1"/>
</dbReference>
<dbReference type="CDD" id="cd02020">
    <property type="entry name" value="CMPK"/>
    <property type="match status" value="1"/>
</dbReference>
<comment type="similarity">
    <text evidence="1 8">Belongs to the cytidylate kinase family. Type 1 subfamily.</text>
</comment>
<comment type="catalytic activity">
    <reaction evidence="6 8">
        <text>dCMP + ATP = dCDP + ADP</text>
        <dbReference type="Rhea" id="RHEA:25094"/>
        <dbReference type="ChEBI" id="CHEBI:30616"/>
        <dbReference type="ChEBI" id="CHEBI:57566"/>
        <dbReference type="ChEBI" id="CHEBI:58593"/>
        <dbReference type="ChEBI" id="CHEBI:456216"/>
        <dbReference type="EC" id="2.7.4.25"/>
    </reaction>
</comment>
<organism evidence="10 11">
    <name type="scientific">Porphyromonas endodontalis (strain ATCC 35406 / DSM 24491 / JCM 8526 / CCUG 16442 / BCRC 14492 / NCTC 13058 / HG 370)</name>
    <name type="common">Bacteroides endodontalis</name>
    <dbReference type="NCBI Taxonomy" id="553175"/>
    <lineage>
        <taxon>Bacteria</taxon>
        <taxon>Pseudomonadati</taxon>
        <taxon>Bacteroidota</taxon>
        <taxon>Bacteroidia</taxon>
        <taxon>Bacteroidales</taxon>
        <taxon>Porphyromonadaceae</taxon>
        <taxon>Porphyromonas</taxon>
    </lineage>
</organism>
<dbReference type="Pfam" id="PF02224">
    <property type="entry name" value="Cytidylate_kin"/>
    <property type="match status" value="1"/>
</dbReference>
<dbReference type="eggNOG" id="COG0283">
    <property type="taxonomic scope" value="Bacteria"/>
</dbReference>
<accession>C3JD45</accession>
<protein>
    <recommendedName>
        <fullName evidence="8">Cytidylate kinase</fullName>
        <shortName evidence="8">CK</shortName>
        <ecNumber evidence="8">2.7.4.25</ecNumber>
    </recommendedName>
    <alternativeName>
        <fullName evidence="8">Cytidine monophosphate kinase</fullName>
        <shortName evidence="8">CMP kinase</shortName>
    </alternativeName>
</protein>
<dbReference type="Gene3D" id="3.40.50.300">
    <property type="entry name" value="P-loop containing nucleotide triphosphate hydrolases"/>
    <property type="match status" value="1"/>
</dbReference>
<dbReference type="GO" id="GO:0036431">
    <property type="term" value="F:dCMP kinase activity"/>
    <property type="evidence" value="ECO:0007669"/>
    <property type="project" value="InterPro"/>
</dbReference>
<dbReference type="GO" id="GO:0005524">
    <property type="term" value="F:ATP binding"/>
    <property type="evidence" value="ECO:0007669"/>
    <property type="project" value="UniProtKB-UniRule"/>
</dbReference>
<dbReference type="GO" id="GO:0005829">
    <property type="term" value="C:cytosol"/>
    <property type="evidence" value="ECO:0007669"/>
    <property type="project" value="TreeGrafter"/>
</dbReference>
<evidence type="ECO:0000256" key="4">
    <source>
        <dbReference type="ARBA" id="ARBA00022777"/>
    </source>
</evidence>
<reference evidence="10 11" key="1">
    <citation type="submission" date="2009-04" db="EMBL/GenBank/DDBJ databases">
        <authorList>
            <person name="Sebastian Y."/>
            <person name="Madupu R."/>
            <person name="Durkin A.S."/>
            <person name="Torralba M."/>
            <person name="Methe B."/>
            <person name="Sutton G.G."/>
            <person name="Strausberg R.L."/>
            <person name="Nelson K.E."/>
        </authorList>
    </citation>
    <scope>NUCLEOTIDE SEQUENCE [LARGE SCALE GENOMIC DNA]</scope>
    <source>
        <strain evidence="11">ATCC 35406 / BCRC 14492 / JCM 8526 / NCTC 13058 / HG 370</strain>
    </source>
</reference>
<dbReference type="InterPro" id="IPR011994">
    <property type="entry name" value="Cytidylate_kinase_dom"/>
</dbReference>
<evidence type="ECO:0000256" key="5">
    <source>
        <dbReference type="ARBA" id="ARBA00022840"/>
    </source>
</evidence>
<dbReference type="Proteomes" id="UP000004295">
    <property type="component" value="Unassembled WGS sequence"/>
</dbReference>
<dbReference type="PANTHER" id="PTHR21299">
    <property type="entry name" value="CYTIDYLATE KINASE/PANTOATE-BETA-ALANINE LIGASE"/>
    <property type="match status" value="1"/>
</dbReference>
<comment type="catalytic activity">
    <reaction evidence="7 8">
        <text>CMP + ATP = CDP + ADP</text>
        <dbReference type="Rhea" id="RHEA:11600"/>
        <dbReference type="ChEBI" id="CHEBI:30616"/>
        <dbReference type="ChEBI" id="CHEBI:58069"/>
        <dbReference type="ChEBI" id="CHEBI:60377"/>
        <dbReference type="ChEBI" id="CHEBI:456216"/>
        <dbReference type="EC" id="2.7.4.25"/>
    </reaction>
</comment>
<dbReference type="GO" id="GO:0015949">
    <property type="term" value="P:nucleobase-containing small molecule interconversion"/>
    <property type="evidence" value="ECO:0007669"/>
    <property type="project" value="TreeGrafter"/>
</dbReference>
<evidence type="ECO:0000256" key="1">
    <source>
        <dbReference type="ARBA" id="ARBA00009427"/>
    </source>
</evidence>
<dbReference type="InterPro" id="IPR003136">
    <property type="entry name" value="Cytidylate_kin"/>
</dbReference>
<evidence type="ECO:0000256" key="7">
    <source>
        <dbReference type="ARBA" id="ARBA00048478"/>
    </source>
</evidence>
<keyword evidence="3 8" id="KW-0547">Nucleotide-binding</keyword>
<dbReference type="HAMAP" id="MF_00238">
    <property type="entry name" value="Cytidyl_kinase_type1"/>
    <property type="match status" value="1"/>
</dbReference>
<dbReference type="STRING" id="553175.POREN0001_0034"/>
<name>C3JD45_POREA</name>
<proteinExistence type="inferred from homology"/>
<dbReference type="AlphaFoldDB" id="C3JD45"/>
<keyword evidence="4 8" id="KW-0418">Kinase</keyword>
<dbReference type="SUPFAM" id="SSF52540">
    <property type="entry name" value="P-loop containing nucleoside triphosphate hydrolases"/>
    <property type="match status" value="1"/>
</dbReference>
<comment type="caution">
    <text evidence="10">The sequence shown here is derived from an EMBL/GenBank/DDBJ whole genome shotgun (WGS) entry which is preliminary data.</text>
</comment>
<evidence type="ECO:0000256" key="2">
    <source>
        <dbReference type="ARBA" id="ARBA00022679"/>
    </source>
</evidence>
<gene>
    <name evidence="8 10" type="primary">cmk</name>
    <name evidence="10" type="ORF">POREN0001_0034</name>
</gene>
<dbReference type="NCBIfam" id="TIGR00017">
    <property type="entry name" value="cmk"/>
    <property type="match status" value="1"/>
</dbReference>
<evidence type="ECO:0000256" key="6">
    <source>
        <dbReference type="ARBA" id="ARBA00047615"/>
    </source>
</evidence>
<dbReference type="GO" id="GO:0036430">
    <property type="term" value="F:CMP kinase activity"/>
    <property type="evidence" value="ECO:0007669"/>
    <property type="project" value="RHEA"/>
</dbReference>
<keyword evidence="11" id="KW-1185">Reference proteome</keyword>
<keyword evidence="2 8" id="KW-0808">Transferase</keyword>
<evidence type="ECO:0000259" key="9">
    <source>
        <dbReference type="Pfam" id="PF02224"/>
    </source>
</evidence>
<evidence type="ECO:0000256" key="3">
    <source>
        <dbReference type="ARBA" id="ARBA00022741"/>
    </source>
</evidence>
<feature type="binding site" evidence="8">
    <location>
        <begin position="12"/>
        <end position="20"/>
    </location>
    <ligand>
        <name>ATP</name>
        <dbReference type="ChEBI" id="CHEBI:30616"/>
    </ligand>
</feature>
<dbReference type="GeneID" id="93366231"/>
<feature type="domain" description="Cytidylate kinase" evidence="9">
    <location>
        <begin position="8"/>
        <end position="216"/>
    </location>
</feature>
<dbReference type="InterPro" id="IPR027417">
    <property type="entry name" value="P-loop_NTPase"/>
</dbReference>